<sequence>MGLMLPTARTLRDLYKTEIAAGRTLVEGIAEAFRHPTPDCPDPFAELMTVEDAGWENLCGVFVSATYPEGRFSPDERERMRDAFRRRFFEGRRDGLAQFRREITEFQSTSPDEAMQMERRLGVNLCSEESSRVLTAYFMLAMLRGCGALASRKELQDKGVLEVDCPVCLGQFKAGNGVVIFHVLECGHRIHKECLLQIKKTPDATGGGMRTCPLCRGASRSMCAFAMHGALR</sequence>
<dbReference type="GO" id="GO:0061630">
    <property type="term" value="F:ubiquitin protein ligase activity"/>
    <property type="evidence" value="ECO:0007669"/>
    <property type="project" value="TreeGrafter"/>
</dbReference>
<dbReference type="OrthoDB" id="9984778at2759"/>
<keyword evidence="1" id="KW-0479">Metal-binding</keyword>
<name>A0A0M0JUH5_9EUKA</name>
<evidence type="ECO:0000256" key="1">
    <source>
        <dbReference type="PROSITE-ProRule" id="PRU00175"/>
    </source>
</evidence>
<dbReference type="InterPro" id="IPR051826">
    <property type="entry name" value="E3_ubiquitin-ligase_domain"/>
</dbReference>
<comment type="caution">
    <text evidence="3">The sequence shown here is derived from an EMBL/GenBank/DDBJ whole genome shotgun (WGS) entry which is preliminary data.</text>
</comment>
<accession>A0A0M0JUH5</accession>
<dbReference type="Pfam" id="PF13639">
    <property type="entry name" value="zf-RING_2"/>
    <property type="match status" value="1"/>
</dbReference>
<dbReference type="EMBL" id="JWZX01002319">
    <property type="protein sequence ID" value="KOO29972.1"/>
    <property type="molecule type" value="Genomic_DNA"/>
</dbReference>
<proteinExistence type="predicted"/>
<gene>
    <name evidence="3" type="ORF">Ctob_013021</name>
</gene>
<keyword evidence="4" id="KW-1185">Reference proteome</keyword>
<dbReference type="GO" id="GO:0006511">
    <property type="term" value="P:ubiquitin-dependent protein catabolic process"/>
    <property type="evidence" value="ECO:0007669"/>
    <property type="project" value="TreeGrafter"/>
</dbReference>
<dbReference type="Gene3D" id="3.30.40.10">
    <property type="entry name" value="Zinc/RING finger domain, C3HC4 (zinc finger)"/>
    <property type="match status" value="1"/>
</dbReference>
<dbReference type="SMART" id="SM00184">
    <property type="entry name" value="RING"/>
    <property type="match status" value="1"/>
</dbReference>
<dbReference type="GO" id="GO:0008270">
    <property type="term" value="F:zinc ion binding"/>
    <property type="evidence" value="ECO:0007669"/>
    <property type="project" value="UniProtKB-KW"/>
</dbReference>
<dbReference type="AlphaFoldDB" id="A0A0M0JUH5"/>
<evidence type="ECO:0000313" key="3">
    <source>
        <dbReference type="EMBL" id="KOO29972.1"/>
    </source>
</evidence>
<dbReference type="PROSITE" id="PS50089">
    <property type="entry name" value="ZF_RING_2"/>
    <property type="match status" value="1"/>
</dbReference>
<keyword evidence="1" id="KW-0863">Zinc-finger</keyword>
<dbReference type="Proteomes" id="UP000037460">
    <property type="component" value="Unassembled WGS sequence"/>
</dbReference>
<dbReference type="CDD" id="cd16448">
    <property type="entry name" value="RING-H2"/>
    <property type="match status" value="1"/>
</dbReference>
<organism evidence="3 4">
    <name type="scientific">Chrysochromulina tobinii</name>
    <dbReference type="NCBI Taxonomy" id="1460289"/>
    <lineage>
        <taxon>Eukaryota</taxon>
        <taxon>Haptista</taxon>
        <taxon>Haptophyta</taxon>
        <taxon>Prymnesiophyceae</taxon>
        <taxon>Prymnesiales</taxon>
        <taxon>Chrysochromulinaceae</taxon>
        <taxon>Chrysochromulina</taxon>
    </lineage>
</organism>
<dbReference type="PANTHER" id="PTHR22765">
    <property type="entry name" value="RING FINGER AND PROTEASE ASSOCIATED DOMAIN-CONTAINING"/>
    <property type="match status" value="1"/>
</dbReference>
<feature type="domain" description="RING-type" evidence="2">
    <location>
        <begin position="165"/>
        <end position="216"/>
    </location>
</feature>
<evidence type="ECO:0000259" key="2">
    <source>
        <dbReference type="PROSITE" id="PS50089"/>
    </source>
</evidence>
<dbReference type="InterPro" id="IPR001841">
    <property type="entry name" value="Znf_RING"/>
</dbReference>
<keyword evidence="1" id="KW-0862">Zinc</keyword>
<dbReference type="SUPFAM" id="SSF57850">
    <property type="entry name" value="RING/U-box"/>
    <property type="match status" value="1"/>
</dbReference>
<evidence type="ECO:0000313" key="4">
    <source>
        <dbReference type="Proteomes" id="UP000037460"/>
    </source>
</evidence>
<protein>
    <recommendedName>
        <fullName evidence="2">RING-type domain-containing protein</fullName>
    </recommendedName>
</protein>
<reference evidence="4" key="1">
    <citation type="journal article" date="2015" name="PLoS Genet.">
        <title>Genome Sequence and Transcriptome Analyses of Chrysochromulina tobin: Metabolic Tools for Enhanced Algal Fitness in the Prominent Order Prymnesiales (Haptophyceae).</title>
        <authorList>
            <person name="Hovde B.T."/>
            <person name="Deodato C.R."/>
            <person name="Hunsperger H.M."/>
            <person name="Ryken S.A."/>
            <person name="Yost W."/>
            <person name="Jha R.K."/>
            <person name="Patterson J."/>
            <person name="Monnat R.J. Jr."/>
            <person name="Barlow S.B."/>
            <person name="Starkenburg S.R."/>
            <person name="Cattolico R.A."/>
        </authorList>
    </citation>
    <scope>NUCLEOTIDE SEQUENCE</scope>
    <source>
        <strain evidence="4">CCMP291</strain>
    </source>
</reference>
<dbReference type="InterPro" id="IPR013083">
    <property type="entry name" value="Znf_RING/FYVE/PHD"/>
</dbReference>